<evidence type="ECO:0000259" key="4">
    <source>
        <dbReference type="PROSITE" id="PS51352"/>
    </source>
</evidence>
<dbReference type="PROSITE" id="PS51352">
    <property type="entry name" value="THIOREDOXIN_2"/>
    <property type="match status" value="1"/>
</dbReference>
<dbReference type="CDD" id="cd02968">
    <property type="entry name" value="SCO"/>
    <property type="match status" value="1"/>
</dbReference>
<evidence type="ECO:0000313" key="5">
    <source>
        <dbReference type="EMBL" id="MFG6109613.1"/>
    </source>
</evidence>
<feature type="chain" id="PRO_5047306585" evidence="3">
    <location>
        <begin position="26"/>
        <end position="203"/>
    </location>
</feature>
<dbReference type="PANTHER" id="PTHR12151:SF25">
    <property type="entry name" value="LINALOOL DEHYDRATASE_ISOMERASE DOMAIN-CONTAINING PROTEIN"/>
    <property type="match status" value="1"/>
</dbReference>
<accession>A0ABW7D0I4</accession>
<feature type="domain" description="Thioredoxin" evidence="4">
    <location>
        <begin position="26"/>
        <end position="190"/>
    </location>
</feature>
<keyword evidence="6" id="KW-1185">Reference proteome</keyword>
<dbReference type="Pfam" id="PF02630">
    <property type="entry name" value="SCO1-SenC"/>
    <property type="match status" value="1"/>
</dbReference>
<dbReference type="RefSeq" id="WP_394163348.1">
    <property type="nucleotide sequence ID" value="NZ_JBHGCJ010000007.1"/>
</dbReference>
<keyword evidence="2" id="KW-0186">Copper</keyword>
<sequence>MERSRWQALAAALVVSLLLMPPLAAQSPPRTGGAFKLTDQSGREVTERSFQGKPALLYFGFTSCPDVCPTDLARVARIARRVRSLGGPSLVPIFVSVDPARDTPARMKAYVSVFGPDFVGLTGTPAQIAEVTDRYHVYYQKVPYGSRGQYMMDHSTFLFLLDREGRYVDHFGRTADEAQVARRIVTALAAAPSRARSTSMAGK</sequence>
<gene>
    <name evidence="5" type="ORF">ACEU0G_003628</name>
</gene>
<comment type="similarity">
    <text evidence="1">Belongs to the SCO1/2 family.</text>
</comment>
<dbReference type="InterPro" id="IPR036249">
    <property type="entry name" value="Thioredoxin-like_sf"/>
</dbReference>
<dbReference type="InterPro" id="IPR013766">
    <property type="entry name" value="Thioredoxin_domain"/>
</dbReference>
<evidence type="ECO:0000256" key="2">
    <source>
        <dbReference type="ARBA" id="ARBA00023008"/>
    </source>
</evidence>
<dbReference type="EMBL" id="JBHGCJ010000007">
    <property type="protein sequence ID" value="MFG6109613.1"/>
    <property type="molecule type" value="Genomic_DNA"/>
</dbReference>
<name>A0ABW7D0I4_9GAMM</name>
<proteinExistence type="inferred from homology"/>
<evidence type="ECO:0000256" key="1">
    <source>
        <dbReference type="ARBA" id="ARBA00010996"/>
    </source>
</evidence>
<dbReference type="InterPro" id="IPR003782">
    <property type="entry name" value="SCO1/SenC"/>
</dbReference>
<dbReference type="Gene3D" id="3.40.30.10">
    <property type="entry name" value="Glutaredoxin"/>
    <property type="match status" value="1"/>
</dbReference>
<evidence type="ECO:0000256" key="3">
    <source>
        <dbReference type="SAM" id="SignalP"/>
    </source>
</evidence>
<dbReference type="Proteomes" id="UP001605261">
    <property type="component" value="Unassembled WGS sequence"/>
</dbReference>
<organism evidence="5 6">
    <name type="scientific">Stenotrophomonas nematodicola</name>
    <dbReference type="NCBI Taxonomy" id="2656746"/>
    <lineage>
        <taxon>Bacteria</taxon>
        <taxon>Pseudomonadati</taxon>
        <taxon>Pseudomonadota</taxon>
        <taxon>Gammaproteobacteria</taxon>
        <taxon>Lysobacterales</taxon>
        <taxon>Lysobacteraceae</taxon>
        <taxon>Stenotrophomonas</taxon>
    </lineage>
</organism>
<feature type="signal peptide" evidence="3">
    <location>
        <begin position="1"/>
        <end position="25"/>
    </location>
</feature>
<reference evidence="5 6" key="1">
    <citation type="submission" date="2024-09" db="EMBL/GenBank/DDBJ databases">
        <authorList>
            <consortium name="All-Russian atlas of soil microorganisms"/>
            <consortium name="as a basis for the search for new antimicrobial producers and enzymes with unique properties"/>
            <person name="Sokolova E.A."/>
            <person name="Voronina E.N."/>
        </authorList>
    </citation>
    <scope>NUCLEOTIDE SEQUENCE [LARGE SCALE GENOMIC DNA]</scope>
    <source>
        <strain evidence="5 6">AF-22b-331.1</strain>
    </source>
</reference>
<comment type="caution">
    <text evidence="5">The sequence shown here is derived from an EMBL/GenBank/DDBJ whole genome shotgun (WGS) entry which is preliminary data.</text>
</comment>
<keyword evidence="3" id="KW-0732">Signal</keyword>
<dbReference type="PANTHER" id="PTHR12151">
    <property type="entry name" value="ELECTRON TRANSPORT PROTIN SCO1/SENC FAMILY MEMBER"/>
    <property type="match status" value="1"/>
</dbReference>
<dbReference type="SUPFAM" id="SSF52833">
    <property type="entry name" value="Thioredoxin-like"/>
    <property type="match status" value="1"/>
</dbReference>
<evidence type="ECO:0000313" key="6">
    <source>
        <dbReference type="Proteomes" id="UP001605261"/>
    </source>
</evidence>
<protein>
    <submittedName>
        <fullName evidence="5">SCO family protein</fullName>
    </submittedName>
</protein>